<dbReference type="SMART" id="SM00360">
    <property type="entry name" value="RRM"/>
    <property type="match status" value="4"/>
</dbReference>
<dbReference type="CDD" id="cd12748">
    <property type="entry name" value="RRM4_RBM12B"/>
    <property type="match status" value="1"/>
</dbReference>
<keyword evidence="7" id="KW-1185">Reference proteome</keyword>
<dbReference type="InterPro" id="IPR012677">
    <property type="entry name" value="Nucleotide-bd_a/b_plait_sf"/>
</dbReference>
<dbReference type="InterPro" id="IPR000504">
    <property type="entry name" value="RRM_dom"/>
</dbReference>
<name>A0A8T0BN52_SILME</name>
<gene>
    <name evidence="6" type="ORF">HF521_017501</name>
</gene>
<feature type="compositionally biased region" description="Basic residues" evidence="4">
    <location>
        <begin position="246"/>
        <end position="265"/>
    </location>
</feature>
<feature type="region of interest" description="Disordered" evidence="4">
    <location>
        <begin position="233"/>
        <end position="267"/>
    </location>
</feature>
<comment type="caution">
    <text evidence="6">The sequence shown here is derived from an EMBL/GenBank/DDBJ whole genome shotgun (WGS) entry which is preliminary data.</text>
</comment>
<dbReference type="Gene3D" id="3.30.70.330">
    <property type="match status" value="5"/>
</dbReference>
<evidence type="ECO:0000256" key="2">
    <source>
        <dbReference type="ARBA" id="ARBA00022884"/>
    </source>
</evidence>
<protein>
    <recommendedName>
        <fullName evidence="5">RRM domain-containing protein</fullName>
    </recommendedName>
</protein>
<evidence type="ECO:0000256" key="4">
    <source>
        <dbReference type="SAM" id="MobiDB-lite"/>
    </source>
</evidence>
<feature type="region of interest" description="Disordered" evidence="4">
    <location>
        <begin position="471"/>
        <end position="492"/>
    </location>
</feature>
<sequence>MAVVIRLQGLRITAGSEDIRNFFTGLKIPDGGVHIIGGELGEAFIIFASDEDARRAMSRSGGCIKGSPVNLLLSSRSEMQKVLEESTRKSETVNRRNYKEVVKRPGVKGGPPSPNEDIQVDMRRGDNQNMGIRPLLAFPNDSRSQRKERTKDSIYLYLSGMPFSAAKEDVRVFFEGLQIDDLIFMRNNYGMFNGCCLVKFRTREDTIEGLKKDREYIGPRYIRVMPASEHQWVKSGGSVNPEGTSPRRHVSSRSKSRSPIRHRSHSPSNEEFGVLYENLSYSVEKRDIKALLHPVSLTDDQISIVVDNHSNRSKSAIVVFKNLKDYCSGLAHHKETFLHSVIYASPVSKEKIATIFESTQYPRKDHRSSSKSSEHSQKSVYDSERRCIYVRNLPFDVRKVEIMDFFHGFQLAEDRLFLLHDERGAGLGEALVVFQTETEAMMAQSLNGRRFLGSEVMLKCITLTQMQEFGIENSSKPEKKSPSKSPRYSGEQNFLNDGMYQDNYDMMPDTQHYGPGKSGLLDDFENPDAYGQGPCASDVQQYGPSDQLFNQPTCVRLLNLPSKIRDDEIYDFCYGYRVIPGSVSLQYNRFGAPTGTATVVFESHSEAVTAVQELDGRPIGTRKINVVFV</sequence>
<organism evidence="6 7">
    <name type="scientific">Silurus meridionalis</name>
    <name type="common">Southern catfish</name>
    <name type="synonym">Silurus soldatovi meridionalis</name>
    <dbReference type="NCBI Taxonomy" id="175797"/>
    <lineage>
        <taxon>Eukaryota</taxon>
        <taxon>Metazoa</taxon>
        <taxon>Chordata</taxon>
        <taxon>Craniata</taxon>
        <taxon>Vertebrata</taxon>
        <taxon>Euteleostomi</taxon>
        <taxon>Actinopterygii</taxon>
        <taxon>Neopterygii</taxon>
        <taxon>Teleostei</taxon>
        <taxon>Ostariophysi</taxon>
        <taxon>Siluriformes</taxon>
        <taxon>Siluridae</taxon>
        <taxon>Silurus</taxon>
    </lineage>
</organism>
<reference evidence="6" key="1">
    <citation type="submission" date="2020-08" db="EMBL/GenBank/DDBJ databases">
        <title>Chromosome-level assembly of Southern catfish (Silurus meridionalis) provides insights into visual adaptation to the nocturnal and benthic lifestyles.</title>
        <authorList>
            <person name="Zhang Y."/>
            <person name="Wang D."/>
            <person name="Peng Z."/>
        </authorList>
    </citation>
    <scope>NUCLEOTIDE SEQUENCE</scope>
    <source>
        <strain evidence="6">SWU-2019-XX</strain>
        <tissue evidence="6">Muscle</tissue>
    </source>
</reference>
<evidence type="ECO:0000313" key="7">
    <source>
        <dbReference type="Proteomes" id="UP000606274"/>
    </source>
</evidence>
<dbReference type="InterPro" id="IPR047188">
    <property type="entry name" value="RRM4_RBM12B"/>
</dbReference>
<feature type="domain" description="RRM" evidence="5">
    <location>
        <begin position="553"/>
        <end position="629"/>
    </location>
</feature>
<keyword evidence="1" id="KW-0677">Repeat</keyword>
<feature type="domain" description="RRM" evidence="5">
    <location>
        <begin position="154"/>
        <end position="229"/>
    </location>
</feature>
<dbReference type="PANTHER" id="PTHR13976">
    <property type="entry name" value="HETEROGENEOUS NUCLEAR RIBONUCLEOPROTEIN-RELATED"/>
    <property type="match status" value="1"/>
</dbReference>
<evidence type="ECO:0000259" key="5">
    <source>
        <dbReference type="PROSITE" id="PS50102"/>
    </source>
</evidence>
<accession>A0A8T0BN52</accession>
<dbReference type="AlphaFoldDB" id="A0A8T0BN52"/>
<keyword evidence="2 3" id="KW-0694">RNA-binding</keyword>
<dbReference type="Proteomes" id="UP000606274">
    <property type="component" value="Unassembled WGS sequence"/>
</dbReference>
<evidence type="ECO:0000256" key="1">
    <source>
        <dbReference type="ARBA" id="ARBA00022737"/>
    </source>
</evidence>
<dbReference type="PROSITE" id="PS50102">
    <property type="entry name" value="RRM"/>
    <property type="match status" value="3"/>
</dbReference>
<feature type="domain" description="RRM" evidence="5">
    <location>
        <begin position="386"/>
        <end position="459"/>
    </location>
</feature>
<proteinExistence type="predicted"/>
<dbReference type="Pfam" id="PF00076">
    <property type="entry name" value="RRM_1"/>
    <property type="match status" value="2"/>
</dbReference>
<dbReference type="InterPro" id="IPR035979">
    <property type="entry name" value="RBD_domain_sf"/>
</dbReference>
<evidence type="ECO:0000313" key="6">
    <source>
        <dbReference type="EMBL" id="KAF7708444.1"/>
    </source>
</evidence>
<dbReference type="InterPro" id="IPR050666">
    <property type="entry name" value="ESRP"/>
</dbReference>
<dbReference type="OrthoDB" id="2588702at2759"/>
<dbReference type="SUPFAM" id="SSF54928">
    <property type="entry name" value="RNA-binding domain, RBD"/>
    <property type="match status" value="4"/>
</dbReference>
<dbReference type="EMBL" id="JABFDY010000004">
    <property type="protein sequence ID" value="KAF7708444.1"/>
    <property type="molecule type" value="Genomic_DNA"/>
</dbReference>
<evidence type="ECO:0000256" key="3">
    <source>
        <dbReference type="PROSITE-ProRule" id="PRU00176"/>
    </source>
</evidence>
<dbReference type="GO" id="GO:0003723">
    <property type="term" value="F:RNA binding"/>
    <property type="evidence" value="ECO:0007669"/>
    <property type="project" value="UniProtKB-UniRule"/>
</dbReference>